<comment type="caution">
    <text evidence="3">The sequence shown here is derived from an EMBL/GenBank/DDBJ whole genome shotgun (WGS) entry which is preliminary data.</text>
</comment>
<dbReference type="SUPFAM" id="SSF53335">
    <property type="entry name" value="S-adenosyl-L-methionine-dependent methyltransferases"/>
    <property type="match status" value="1"/>
</dbReference>
<accession>A0ABN0CZ03</accession>
<keyword evidence="4" id="KW-1185">Reference proteome</keyword>
<dbReference type="Pfam" id="PF04072">
    <property type="entry name" value="LCM"/>
    <property type="match status" value="1"/>
</dbReference>
<evidence type="ECO:0000256" key="2">
    <source>
        <dbReference type="ARBA" id="ARBA00022679"/>
    </source>
</evidence>
<dbReference type="Gene3D" id="3.40.50.150">
    <property type="entry name" value="Vaccinia Virus protein VP39"/>
    <property type="match status" value="1"/>
</dbReference>
<name>A0ABN0CZ03_9FIRM</name>
<dbReference type="Proteomes" id="UP000004018">
    <property type="component" value="Unassembled WGS sequence"/>
</dbReference>
<dbReference type="EMBL" id="AFIJ01000036">
    <property type="protein sequence ID" value="EGL39549.1"/>
    <property type="molecule type" value="Genomic_DNA"/>
</dbReference>
<dbReference type="PANTHER" id="PTHR43619:SF2">
    <property type="entry name" value="S-ADENOSYL-L-METHIONINE-DEPENDENT METHYLTRANSFERASES SUPERFAMILY PROTEIN"/>
    <property type="match status" value="1"/>
</dbReference>
<dbReference type="InterPro" id="IPR016874">
    <property type="entry name" value="TcmP-like"/>
</dbReference>
<gene>
    <name evidence="3" type="ORF">HMPREF1039_1398</name>
</gene>
<keyword evidence="1" id="KW-0489">Methyltransferase</keyword>
<dbReference type="PANTHER" id="PTHR43619">
    <property type="entry name" value="S-ADENOSYL-L-METHIONINE-DEPENDENT METHYLTRANSFERASE YKTD-RELATED"/>
    <property type="match status" value="1"/>
</dbReference>
<evidence type="ECO:0000313" key="4">
    <source>
        <dbReference type="Proteomes" id="UP000004018"/>
    </source>
</evidence>
<proteinExistence type="predicted"/>
<reference evidence="3 4" key="1">
    <citation type="submission" date="2011-04" db="EMBL/GenBank/DDBJ databases">
        <authorList>
            <person name="Harkins D.M."/>
            <person name="Madupu R."/>
            <person name="Durkin A.S."/>
            <person name="Torralba M."/>
            <person name="Methe B."/>
            <person name="Sutton G.G."/>
            <person name="Nelson K.E."/>
        </authorList>
    </citation>
    <scope>NUCLEOTIDE SEQUENCE [LARGE SCALE GENOMIC DNA]</scope>
    <source>
        <strain evidence="3 4">UPII 199-6</strain>
    </source>
</reference>
<protein>
    <submittedName>
        <fullName evidence="3">O-methyltransferase domain protein</fullName>
    </submittedName>
</protein>
<sequence>MDTLQGVSATSLLTLYVRAIDASTAQPVLGDKKAGAIWRQVKESIDYTSWKTAKKSYYGILARAFIIDREVKKFLSLHPDSIVISLGCGLDTRFYRIDNGFIDWYNVDFPEIIHLREQFLTPHKRIHNIGASLLDAAWAKQVDTIGRPVLFVSEGVFMYFTTSDIQKILQILQTNFSCFTMYIDLLSKYLVHHSKQHDMCRYMEAEFTWGSQHGKEIAMWAPRIKQTDLLSFTPKLLQIGPWYWRFMAPIMYMLNNRLGIYEYKK</sequence>
<keyword evidence="2" id="KW-0808">Transferase</keyword>
<dbReference type="InterPro" id="IPR029063">
    <property type="entry name" value="SAM-dependent_MTases_sf"/>
</dbReference>
<dbReference type="InterPro" id="IPR007213">
    <property type="entry name" value="Ppm1/Ppm2/Tcmp"/>
</dbReference>
<evidence type="ECO:0000256" key="1">
    <source>
        <dbReference type="ARBA" id="ARBA00022603"/>
    </source>
</evidence>
<dbReference type="PIRSF" id="PIRSF028177">
    <property type="entry name" value="Polyketide_synth_Omtfrase_TcmP"/>
    <property type="match status" value="1"/>
</dbReference>
<organism evidence="3 4">
    <name type="scientific">Megasphaera lornae</name>
    <dbReference type="NCBI Taxonomy" id="1000568"/>
    <lineage>
        <taxon>Bacteria</taxon>
        <taxon>Bacillati</taxon>
        <taxon>Bacillota</taxon>
        <taxon>Negativicutes</taxon>
        <taxon>Veillonellales</taxon>
        <taxon>Veillonellaceae</taxon>
        <taxon>Megasphaera</taxon>
    </lineage>
</organism>
<evidence type="ECO:0000313" key="3">
    <source>
        <dbReference type="EMBL" id="EGL39549.1"/>
    </source>
</evidence>
<dbReference type="RefSeq" id="WP_007391505.1">
    <property type="nucleotide sequence ID" value="NZ_AFIJ01000036.1"/>
</dbReference>